<dbReference type="EMBL" id="HACA01021323">
    <property type="protein sequence ID" value="CDW38684.1"/>
    <property type="molecule type" value="Transcribed_RNA"/>
</dbReference>
<proteinExistence type="predicted"/>
<reference evidence="1" key="1">
    <citation type="submission" date="2014-05" db="EMBL/GenBank/DDBJ databases">
        <authorList>
            <person name="Chronopoulou M."/>
        </authorList>
    </citation>
    <scope>NUCLEOTIDE SEQUENCE</scope>
    <source>
        <tissue evidence="1">Whole organism</tissue>
    </source>
</reference>
<name>A0A0K2UK76_LEPSM</name>
<protein>
    <submittedName>
        <fullName evidence="1">Uncharacterized protein</fullName>
    </submittedName>
</protein>
<accession>A0A0K2UK76</accession>
<organism evidence="1">
    <name type="scientific">Lepeophtheirus salmonis</name>
    <name type="common">Salmon louse</name>
    <name type="synonym">Caligus salmonis</name>
    <dbReference type="NCBI Taxonomy" id="72036"/>
    <lineage>
        <taxon>Eukaryota</taxon>
        <taxon>Metazoa</taxon>
        <taxon>Ecdysozoa</taxon>
        <taxon>Arthropoda</taxon>
        <taxon>Crustacea</taxon>
        <taxon>Multicrustacea</taxon>
        <taxon>Hexanauplia</taxon>
        <taxon>Copepoda</taxon>
        <taxon>Siphonostomatoida</taxon>
        <taxon>Caligidae</taxon>
        <taxon>Lepeophtheirus</taxon>
    </lineage>
</organism>
<sequence length="10" mass="1263">MVIYTRIPNR</sequence>
<evidence type="ECO:0000313" key="1">
    <source>
        <dbReference type="EMBL" id="CDW38684.1"/>
    </source>
</evidence>